<evidence type="ECO:0000313" key="2">
    <source>
        <dbReference type="EMBL" id="MEZ8719694.1"/>
    </source>
</evidence>
<organism evidence="2 3">
    <name type="scientific">Vibrio pomeroyi</name>
    <dbReference type="NCBI Taxonomy" id="198832"/>
    <lineage>
        <taxon>Bacteria</taxon>
        <taxon>Pseudomonadati</taxon>
        <taxon>Pseudomonadota</taxon>
        <taxon>Gammaproteobacteria</taxon>
        <taxon>Vibrionales</taxon>
        <taxon>Vibrionaceae</taxon>
        <taxon>Vibrio</taxon>
    </lineage>
</organism>
<dbReference type="RefSeq" id="WP_269336719.1">
    <property type="nucleotide sequence ID" value="NZ_JBFSSG010000001.1"/>
</dbReference>
<dbReference type="Proteomes" id="UP001570071">
    <property type="component" value="Unassembled WGS sequence"/>
</dbReference>
<evidence type="ECO:0000313" key="3">
    <source>
        <dbReference type="Proteomes" id="UP001570071"/>
    </source>
</evidence>
<keyword evidence="1" id="KW-0812">Transmembrane</keyword>
<keyword evidence="3" id="KW-1185">Reference proteome</keyword>
<accession>A0ABV4MRC4</accession>
<reference evidence="2 3" key="1">
    <citation type="journal article" date="2024" name="ISME J.">
        <title>Tailless and filamentous prophages are predominant in marine Vibrio.</title>
        <authorList>
            <person name="Steensen K."/>
            <person name="Seneca J."/>
            <person name="Bartlau N."/>
            <person name="Yu X.A."/>
            <person name="Hussain F.A."/>
            <person name="Polz M.F."/>
        </authorList>
    </citation>
    <scope>NUCLEOTIDE SEQUENCE [LARGE SCALE GENOMIC DNA]</scope>
    <source>
        <strain evidence="2 3">10N.239.312.F12</strain>
    </source>
</reference>
<dbReference type="EMBL" id="JBFSSG010000001">
    <property type="protein sequence ID" value="MEZ8719694.1"/>
    <property type="molecule type" value="Genomic_DNA"/>
</dbReference>
<sequence length="111" mass="12352">MQVQPIANLEQRLHHYSESKSYWLTREIPMFLVGGCIISLIMSYFAASLEPAMGEHWFVKGLVIGCIIATAPISMQRPKKPTQANVDEDVALRKAFDMDATVSDVVPSKAD</sequence>
<feature type="transmembrane region" description="Helical" evidence="1">
    <location>
        <begin position="57"/>
        <end position="75"/>
    </location>
</feature>
<evidence type="ECO:0000256" key="1">
    <source>
        <dbReference type="SAM" id="Phobius"/>
    </source>
</evidence>
<protein>
    <submittedName>
        <fullName evidence="2">Uncharacterized protein</fullName>
    </submittedName>
</protein>
<proteinExistence type="predicted"/>
<comment type="caution">
    <text evidence="2">The sequence shown here is derived from an EMBL/GenBank/DDBJ whole genome shotgun (WGS) entry which is preliminary data.</text>
</comment>
<name>A0ABV4MRC4_9VIBR</name>
<feature type="transmembrane region" description="Helical" evidence="1">
    <location>
        <begin position="28"/>
        <end position="45"/>
    </location>
</feature>
<keyword evidence="1" id="KW-0472">Membrane</keyword>
<keyword evidence="1" id="KW-1133">Transmembrane helix</keyword>
<gene>
    <name evidence="2" type="ORF">AB6D66_01355</name>
</gene>